<name>A0A2A2TN56_9CYAN</name>
<keyword evidence="2" id="KW-1185">Reference proteome</keyword>
<dbReference type="SUPFAM" id="SSF82602">
    <property type="entry name" value="Nuclease A inhibitor (NuiA)"/>
    <property type="match status" value="1"/>
</dbReference>
<dbReference type="InterPro" id="IPR036587">
    <property type="entry name" value="NucleaseA_inhib-like_sf"/>
</dbReference>
<dbReference type="Gene3D" id="3.40.1460.10">
    <property type="entry name" value="Nuclease A inhibitor-like"/>
    <property type="match status" value="1"/>
</dbReference>
<dbReference type="AlphaFoldDB" id="A0A2A2TN56"/>
<comment type="caution">
    <text evidence="1">The sequence shown here is derived from an EMBL/GenBank/DDBJ whole genome shotgun (WGS) entry which is preliminary data.</text>
</comment>
<dbReference type="EMBL" id="NTFS01000035">
    <property type="protein sequence ID" value="PAX59784.1"/>
    <property type="molecule type" value="Genomic_DNA"/>
</dbReference>
<dbReference type="Pfam" id="PF07924">
    <property type="entry name" value="NuiA"/>
    <property type="match status" value="1"/>
</dbReference>
<sequence>MTNKEITDQLKAASEGLIWMSESEYPFEFFLWEGAALLTHEEVIQKTSHSSDTPIETVTVDNFFSVATTEEDWHGDEEKGMVAKFKALVQTIKLNLANSTVYRLGKIEIDVYIIGETPTGDLAGLSTKIVET</sequence>
<proteinExistence type="predicted"/>
<accession>A0A2A2TN56</accession>
<dbReference type="InterPro" id="IPR012489">
    <property type="entry name" value="NucleaseA_inhib-like"/>
</dbReference>
<gene>
    <name evidence="1" type="ORF">CK510_05240</name>
</gene>
<protein>
    <submittedName>
        <fullName evidence="1">Nuclease</fullName>
    </submittedName>
</protein>
<reference evidence="1 2" key="1">
    <citation type="submission" date="2017-08" db="EMBL/GenBank/DDBJ databases">
        <title>Draft genome sequence of filamentous cyanobacterium Calothrix elsteri CCALA 953.</title>
        <authorList>
            <person name="Gagunashvili A.N."/>
            <person name="Elster J."/>
            <person name="Andresson O.S."/>
        </authorList>
    </citation>
    <scope>NUCLEOTIDE SEQUENCE [LARGE SCALE GENOMIC DNA]</scope>
    <source>
        <strain evidence="1 2">CCALA 953</strain>
    </source>
</reference>
<dbReference type="RefSeq" id="WP_095720683.1">
    <property type="nucleotide sequence ID" value="NZ_NTFS01000035.1"/>
</dbReference>
<evidence type="ECO:0000313" key="2">
    <source>
        <dbReference type="Proteomes" id="UP000218238"/>
    </source>
</evidence>
<organism evidence="1 2">
    <name type="scientific">Brunnivagina elsteri CCALA 953</name>
    <dbReference type="NCBI Taxonomy" id="987040"/>
    <lineage>
        <taxon>Bacteria</taxon>
        <taxon>Bacillati</taxon>
        <taxon>Cyanobacteriota</taxon>
        <taxon>Cyanophyceae</taxon>
        <taxon>Nostocales</taxon>
        <taxon>Calotrichaceae</taxon>
        <taxon>Brunnivagina</taxon>
    </lineage>
</organism>
<dbReference type="OrthoDB" id="574253at2"/>
<evidence type="ECO:0000313" key="1">
    <source>
        <dbReference type="EMBL" id="PAX59784.1"/>
    </source>
</evidence>
<dbReference type="Proteomes" id="UP000218238">
    <property type="component" value="Unassembled WGS sequence"/>
</dbReference>